<keyword evidence="2" id="KW-1185">Reference proteome</keyword>
<dbReference type="AlphaFoldDB" id="A0A0D2TZW6"/>
<protein>
    <submittedName>
        <fullName evidence="1">Uncharacterized protein</fullName>
    </submittedName>
</protein>
<reference evidence="1 2" key="1">
    <citation type="journal article" date="2012" name="Nature">
        <title>Repeated polyploidization of Gossypium genomes and the evolution of spinnable cotton fibres.</title>
        <authorList>
            <person name="Paterson A.H."/>
            <person name="Wendel J.F."/>
            <person name="Gundlach H."/>
            <person name="Guo H."/>
            <person name="Jenkins J."/>
            <person name="Jin D."/>
            <person name="Llewellyn D."/>
            <person name="Showmaker K.C."/>
            <person name="Shu S."/>
            <person name="Udall J."/>
            <person name="Yoo M.J."/>
            <person name="Byers R."/>
            <person name="Chen W."/>
            <person name="Doron-Faigenboim A."/>
            <person name="Duke M.V."/>
            <person name="Gong L."/>
            <person name="Grimwood J."/>
            <person name="Grover C."/>
            <person name="Grupp K."/>
            <person name="Hu G."/>
            <person name="Lee T.H."/>
            <person name="Li J."/>
            <person name="Lin L."/>
            <person name="Liu T."/>
            <person name="Marler B.S."/>
            <person name="Page J.T."/>
            <person name="Roberts A.W."/>
            <person name="Romanel E."/>
            <person name="Sanders W.S."/>
            <person name="Szadkowski E."/>
            <person name="Tan X."/>
            <person name="Tang H."/>
            <person name="Xu C."/>
            <person name="Wang J."/>
            <person name="Wang Z."/>
            <person name="Zhang D."/>
            <person name="Zhang L."/>
            <person name="Ashrafi H."/>
            <person name="Bedon F."/>
            <person name="Bowers J.E."/>
            <person name="Brubaker C.L."/>
            <person name="Chee P.W."/>
            <person name="Das S."/>
            <person name="Gingle A.R."/>
            <person name="Haigler C.H."/>
            <person name="Harker D."/>
            <person name="Hoffmann L.V."/>
            <person name="Hovav R."/>
            <person name="Jones D.C."/>
            <person name="Lemke C."/>
            <person name="Mansoor S."/>
            <person name="ur Rahman M."/>
            <person name="Rainville L.N."/>
            <person name="Rambani A."/>
            <person name="Reddy U.K."/>
            <person name="Rong J.K."/>
            <person name="Saranga Y."/>
            <person name="Scheffler B.E."/>
            <person name="Scheffler J.A."/>
            <person name="Stelly D.M."/>
            <person name="Triplett B.A."/>
            <person name="Van Deynze A."/>
            <person name="Vaslin M.F."/>
            <person name="Waghmare V.N."/>
            <person name="Walford S.A."/>
            <person name="Wright R.J."/>
            <person name="Zaki E.A."/>
            <person name="Zhang T."/>
            <person name="Dennis E.S."/>
            <person name="Mayer K.F."/>
            <person name="Peterson D.G."/>
            <person name="Rokhsar D.S."/>
            <person name="Wang X."/>
            <person name="Schmutz J."/>
        </authorList>
    </citation>
    <scope>NUCLEOTIDE SEQUENCE [LARGE SCALE GENOMIC DNA]</scope>
</reference>
<dbReference type="Gramene" id="KJB62274">
    <property type="protein sequence ID" value="KJB62274"/>
    <property type="gene ID" value="B456_009G409700"/>
</dbReference>
<dbReference type="EMBL" id="CM001748">
    <property type="protein sequence ID" value="KJB62274.1"/>
    <property type="molecule type" value="Genomic_DNA"/>
</dbReference>
<dbReference type="Proteomes" id="UP000032304">
    <property type="component" value="Chromosome 9"/>
</dbReference>
<accession>A0A0D2TZW6</accession>
<evidence type="ECO:0000313" key="2">
    <source>
        <dbReference type="Proteomes" id="UP000032304"/>
    </source>
</evidence>
<name>A0A0D2TZW6_GOSRA</name>
<gene>
    <name evidence="1" type="ORF">B456_009G409700</name>
</gene>
<evidence type="ECO:0000313" key="1">
    <source>
        <dbReference type="EMBL" id="KJB62274.1"/>
    </source>
</evidence>
<proteinExistence type="predicted"/>
<sequence>MASRFHFLSHLRILQWPMVLESKYQVTQSIRLISSPILGQHTFKYLHVSLVTGHTLNTCLRVSTDVAHFGHTTLFINLLYCRLHKVEM</sequence>
<organism evidence="1 2">
    <name type="scientific">Gossypium raimondii</name>
    <name type="common">Peruvian cotton</name>
    <name type="synonym">Gossypium klotzschianum subsp. raimondii</name>
    <dbReference type="NCBI Taxonomy" id="29730"/>
    <lineage>
        <taxon>Eukaryota</taxon>
        <taxon>Viridiplantae</taxon>
        <taxon>Streptophyta</taxon>
        <taxon>Embryophyta</taxon>
        <taxon>Tracheophyta</taxon>
        <taxon>Spermatophyta</taxon>
        <taxon>Magnoliopsida</taxon>
        <taxon>eudicotyledons</taxon>
        <taxon>Gunneridae</taxon>
        <taxon>Pentapetalae</taxon>
        <taxon>rosids</taxon>
        <taxon>malvids</taxon>
        <taxon>Malvales</taxon>
        <taxon>Malvaceae</taxon>
        <taxon>Malvoideae</taxon>
        <taxon>Gossypium</taxon>
    </lineage>
</organism>